<dbReference type="NCBIfam" id="TIGR00278">
    <property type="entry name" value="membrane protein insertion efficiency factor YidD"/>
    <property type="match status" value="1"/>
</dbReference>
<dbReference type="SMART" id="SM01234">
    <property type="entry name" value="Haemolytic"/>
    <property type="match status" value="1"/>
</dbReference>
<name>A0A644WW33_9ZZZZ</name>
<accession>A0A644WW33</accession>
<dbReference type="EMBL" id="VSSQ01001399">
    <property type="protein sequence ID" value="MPM07999.1"/>
    <property type="molecule type" value="Genomic_DNA"/>
</dbReference>
<dbReference type="PROSITE" id="PS51257">
    <property type="entry name" value="PROKAR_LIPOPROTEIN"/>
    <property type="match status" value="1"/>
</dbReference>
<dbReference type="InterPro" id="IPR002696">
    <property type="entry name" value="Membr_insert_effic_factor_YidD"/>
</dbReference>
<proteinExistence type="inferred from homology"/>
<reference evidence="1" key="1">
    <citation type="submission" date="2019-08" db="EMBL/GenBank/DDBJ databases">
        <authorList>
            <person name="Kucharzyk K."/>
            <person name="Murdoch R.W."/>
            <person name="Higgins S."/>
            <person name="Loffler F."/>
        </authorList>
    </citation>
    <scope>NUCLEOTIDE SEQUENCE</scope>
</reference>
<dbReference type="HAMAP" id="MF_00386">
    <property type="entry name" value="UPF0161_YidD"/>
    <property type="match status" value="1"/>
</dbReference>
<comment type="caution">
    <text evidence="1">The sequence shown here is derived from an EMBL/GenBank/DDBJ whole genome shotgun (WGS) entry which is preliminary data.</text>
</comment>
<protein>
    <submittedName>
        <fullName evidence="1">Putative membrane protein insertion efficiency factor</fullName>
    </submittedName>
</protein>
<gene>
    <name evidence="1" type="ORF">SDC9_54311</name>
</gene>
<dbReference type="PANTHER" id="PTHR33383:SF1">
    <property type="entry name" value="MEMBRANE PROTEIN INSERTION EFFICIENCY FACTOR-RELATED"/>
    <property type="match status" value="1"/>
</dbReference>
<sequence length="94" mass="10873">MKKTAKLLRQLFLIPVYLYKGLLSPFFGGGCLYHPTCSSYMVDSVLKHGIAKGFVMGFARILRCSRWYYGGDDQVPEVWSWKAIKDGFILFRKR</sequence>
<evidence type="ECO:0000313" key="1">
    <source>
        <dbReference type="EMBL" id="MPM07999.1"/>
    </source>
</evidence>
<dbReference type="AlphaFoldDB" id="A0A644WW33"/>
<organism evidence="1">
    <name type="scientific">bioreactor metagenome</name>
    <dbReference type="NCBI Taxonomy" id="1076179"/>
    <lineage>
        <taxon>unclassified sequences</taxon>
        <taxon>metagenomes</taxon>
        <taxon>ecological metagenomes</taxon>
    </lineage>
</organism>
<dbReference type="PANTHER" id="PTHR33383">
    <property type="entry name" value="MEMBRANE PROTEIN INSERTION EFFICIENCY FACTOR-RELATED"/>
    <property type="match status" value="1"/>
</dbReference>
<dbReference type="Pfam" id="PF01809">
    <property type="entry name" value="YidD"/>
    <property type="match status" value="1"/>
</dbReference>